<keyword evidence="5" id="KW-1185">Reference proteome</keyword>
<protein>
    <recommendedName>
        <fullName evidence="6">Vesicular, overexpressed in cancer, prosurvival protein 1</fullName>
    </recommendedName>
</protein>
<feature type="signal peptide" evidence="3">
    <location>
        <begin position="1"/>
        <end position="22"/>
    </location>
</feature>
<dbReference type="AlphaFoldDB" id="A0AAV2H7C2"/>
<proteinExistence type="predicted"/>
<evidence type="ECO:0000256" key="2">
    <source>
        <dbReference type="SAM" id="Phobius"/>
    </source>
</evidence>
<gene>
    <name evidence="4" type="ORF">GSLYS_00002844001</name>
</gene>
<organism evidence="4 5">
    <name type="scientific">Lymnaea stagnalis</name>
    <name type="common">Great pond snail</name>
    <name type="synonym">Helix stagnalis</name>
    <dbReference type="NCBI Taxonomy" id="6523"/>
    <lineage>
        <taxon>Eukaryota</taxon>
        <taxon>Metazoa</taxon>
        <taxon>Spiralia</taxon>
        <taxon>Lophotrochozoa</taxon>
        <taxon>Mollusca</taxon>
        <taxon>Gastropoda</taxon>
        <taxon>Heterobranchia</taxon>
        <taxon>Euthyneura</taxon>
        <taxon>Panpulmonata</taxon>
        <taxon>Hygrophila</taxon>
        <taxon>Lymnaeoidea</taxon>
        <taxon>Lymnaeidae</taxon>
        <taxon>Lymnaea</taxon>
    </lineage>
</organism>
<sequence length="193" mass="21737">MIYKIIALHYGWCLLVVHGLESREQLWERLYGHDDGHKHPDSVPSDDDDDGKLQHHPHHSSSIQCGTYTCYGVSPYCCYQGGYEGCCWESMIYQMWWFWLIWVIIFFLALACGLACWRRRRAQYRYVVMADSQYPGYGTVVHSNTTTSAATQGAPAMPPSGAVAPPGYYAPPGYAAPPSYSQPQKPPPYSGQS</sequence>
<reference evidence="4 5" key="1">
    <citation type="submission" date="2024-04" db="EMBL/GenBank/DDBJ databases">
        <authorList>
            <consortium name="Genoscope - CEA"/>
            <person name="William W."/>
        </authorList>
    </citation>
    <scope>NUCLEOTIDE SEQUENCE [LARGE SCALE GENOMIC DNA]</scope>
</reference>
<feature type="chain" id="PRO_5043819416" description="Vesicular, overexpressed in cancer, prosurvival protein 1" evidence="3">
    <location>
        <begin position="23"/>
        <end position="193"/>
    </location>
</feature>
<feature type="transmembrane region" description="Helical" evidence="2">
    <location>
        <begin position="96"/>
        <end position="117"/>
    </location>
</feature>
<accession>A0AAV2H7C2</accession>
<evidence type="ECO:0008006" key="6">
    <source>
        <dbReference type="Google" id="ProtNLM"/>
    </source>
</evidence>
<comment type="caution">
    <text evidence="4">The sequence shown here is derived from an EMBL/GenBank/DDBJ whole genome shotgun (WGS) entry which is preliminary data.</text>
</comment>
<keyword evidence="2" id="KW-0472">Membrane</keyword>
<keyword evidence="2" id="KW-1133">Transmembrane helix</keyword>
<keyword evidence="2" id="KW-0812">Transmembrane</keyword>
<name>A0AAV2H7C2_LYMST</name>
<dbReference type="EMBL" id="CAXITT010000036">
    <property type="protein sequence ID" value="CAL1528674.1"/>
    <property type="molecule type" value="Genomic_DNA"/>
</dbReference>
<keyword evidence="3" id="KW-0732">Signal</keyword>
<evidence type="ECO:0000313" key="4">
    <source>
        <dbReference type="EMBL" id="CAL1528674.1"/>
    </source>
</evidence>
<dbReference type="Proteomes" id="UP001497497">
    <property type="component" value="Unassembled WGS sequence"/>
</dbReference>
<evidence type="ECO:0000256" key="3">
    <source>
        <dbReference type="SAM" id="SignalP"/>
    </source>
</evidence>
<feature type="region of interest" description="Disordered" evidence="1">
    <location>
        <begin position="40"/>
        <end position="61"/>
    </location>
</feature>
<evidence type="ECO:0000256" key="1">
    <source>
        <dbReference type="SAM" id="MobiDB-lite"/>
    </source>
</evidence>
<evidence type="ECO:0000313" key="5">
    <source>
        <dbReference type="Proteomes" id="UP001497497"/>
    </source>
</evidence>